<proteinExistence type="predicted"/>
<accession>A0A2A9E8E1</accession>
<evidence type="ECO:0000313" key="3">
    <source>
        <dbReference type="Proteomes" id="UP000225548"/>
    </source>
</evidence>
<dbReference type="Proteomes" id="UP000225548">
    <property type="component" value="Unassembled WGS sequence"/>
</dbReference>
<name>A0A2A9E8E1_9MICO</name>
<sequence>MPVMTDAQTVGWHAVLDLYDRKPTGWTLVGGQMVHLHCAERGASPTRPTDDIDTVLDVRAEPQVLWNVTSMLAGLGFTSAGESWQGHQQRWVSGEAVIDILIPRHLGERASSRRGVGGGTTLETKAAQQALDRTEDVVVEVAGRTGTVRRPSLLGSLVAKSAAFTIPLDTGRDRHLADLAVLLTLVVPADRLQDATARDLRYLDTALSTLAQTPRILGAVSGADDGLARARLALSRAGSRPTVQQPRADTTSRGGFGQLPGQARNNR</sequence>
<protein>
    <recommendedName>
        <fullName evidence="4">Nucleotidyltransferase AbiEii toxin of type IV toxin-antitoxin system</fullName>
    </recommendedName>
</protein>
<evidence type="ECO:0008006" key="4">
    <source>
        <dbReference type="Google" id="ProtNLM"/>
    </source>
</evidence>
<comment type="caution">
    <text evidence="2">The sequence shown here is derived from an EMBL/GenBank/DDBJ whole genome shotgun (WGS) entry which is preliminary data.</text>
</comment>
<keyword evidence="3" id="KW-1185">Reference proteome</keyword>
<organism evidence="2 3">
    <name type="scientific">Sanguibacter antarcticus</name>
    <dbReference type="NCBI Taxonomy" id="372484"/>
    <lineage>
        <taxon>Bacteria</taxon>
        <taxon>Bacillati</taxon>
        <taxon>Actinomycetota</taxon>
        <taxon>Actinomycetes</taxon>
        <taxon>Micrococcales</taxon>
        <taxon>Sanguibacteraceae</taxon>
        <taxon>Sanguibacter</taxon>
    </lineage>
</organism>
<feature type="region of interest" description="Disordered" evidence="1">
    <location>
        <begin position="235"/>
        <end position="267"/>
    </location>
</feature>
<gene>
    <name evidence="2" type="ORF">ATL42_2410</name>
</gene>
<dbReference type="AlphaFoldDB" id="A0A2A9E8E1"/>
<feature type="compositionally biased region" description="Polar residues" evidence="1">
    <location>
        <begin position="241"/>
        <end position="253"/>
    </location>
</feature>
<evidence type="ECO:0000313" key="2">
    <source>
        <dbReference type="EMBL" id="PFG34499.1"/>
    </source>
</evidence>
<evidence type="ECO:0000256" key="1">
    <source>
        <dbReference type="SAM" id="MobiDB-lite"/>
    </source>
</evidence>
<dbReference type="EMBL" id="PDJG01000001">
    <property type="protein sequence ID" value="PFG34499.1"/>
    <property type="molecule type" value="Genomic_DNA"/>
</dbReference>
<reference evidence="2 3" key="1">
    <citation type="submission" date="2017-10" db="EMBL/GenBank/DDBJ databases">
        <title>Sequencing the genomes of 1000 actinobacteria strains.</title>
        <authorList>
            <person name="Klenk H.-P."/>
        </authorList>
    </citation>
    <scope>NUCLEOTIDE SEQUENCE [LARGE SCALE GENOMIC DNA]</scope>
    <source>
        <strain evidence="2 3">DSM 18966</strain>
    </source>
</reference>